<dbReference type="InterPro" id="IPR036518">
    <property type="entry name" value="CobE/GbiG_C_sf"/>
</dbReference>
<evidence type="ECO:0000313" key="10">
    <source>
        <dbReference type="EMBL" id="PWW83410.1"/>
    </source>
</evidence>
<dbReference type="Pfam" id="PF00590">
    <property type="entry name" value="TP_methylase"/>
    <property type="match status" value="1"/>
</dbReference>
<dbReference type="InterPro" id="IPR038029">
    <property type="entry name" value="GbiG_N_sf"/>
</dbReference>
<dbReference type="InterPro" id="IPR014776">
    <property type="entry name" value="4pyrrole_Mease_sub2"/>
</dbReference>
<dbReference type="Proteomes" id="UP000246278">
    <property type="component" value="Unassembled WGS sequence"/>
</dbReference>
<keyword evidence="4 10" id="KW-0808">Transferase</keyword>
<dbReference type="UniPathway" id="UPA00148"/>
<evidence type="ECO:0000256" key="3">
    <source>
        <dbReference type="ARBA" id="ARBA00022603"/>
    </source>
</evidence>
<dbReference type="InterPro" id="IPR052553">
    <property type="entry name" value="CbiG_hydrolase"/>
</dbReference>
<sequence length="630" mass="68556">MMQTIAILASSDNGILVARCLKKHLEAVSGYRAEIFSSRQFEGVTSVNGIVEFTRDNFSYYDVFIFIGALGICVRAIAPVIKDKYSDPAVINCDERGVFVQSVLSGHVGGGNELAGLVARLIGARPVITTSSDVQGLWSLDILGRDQGWSVEFHSGNKGKSFAAAMSLFVNHEPTVLLLETRDEVTDYLERSKAPFVSVVYNYEDIDFSACSLLLAVTPRVLPVQVPSFFYRPKVLCAGLGCEKDIDPETFAVSFAGELEQNGLSPSSLKAFGSVDFKIQEKAFRLAAENFGIPLHGFAPDLLEGVEGVPNPSEVVYRKVGVHSVAEASAALLAGENRWVVEKKKVVLPGCRENEPRHYTFAVSIDRTAVRKGRILIVGAGPGDPGLVTVRGKHLLETADLILYAGSLVPEKLTHYAKPGAVVRSSASMTLEEQFLLISEFYRQGKCIVRLHTGDPSIYGAIQEQMAWFESSGMEYSIVPGVSSFQAAAATLKSQFTIPEKVQTIILTRFNGRTAVPEKEALGELARSQATICLFLSAEWAGEIQQELLLHYAPSTPVAVCYRLTWDDEQVWRGSLVDLASLVAKSGKTRTMLLVVGEAVGAREERSKLYDPAFSHGFRHASGTNEGDTS</sequence>
<dbReference type="Pfam" id="PF11761">
    <property type="entry name" value="CbiG_mid"/>
    <property type="match status" value="1"/>
</dbReference>
<gene>
    <name evidence="10" type="primary">cobM</name>
    <name evidence="10" type="ORF">CR164_01605</name>
</gene>
<feature type="domain" description="Cobalamin synthesis G N-terminal" evidence="8">
    <location>
        <begin position="53"/>
        <end position="133"/>
    </location>
</feature>
<evidence type="ECO:0000259" key="6">
    <source>
        <dbReference type="Pfam" id="PF00590"/>
    </source>
</evidence>
<dbReference type="InterPro" id="IPR014777">
    <property type="entry name" value="4pyrrole_Mease_sub1"/>
</dbReference>
<reference evidence="11" key="1">
    <citation type="submission" date="2017-10" db="EMBL/GenBank/DDBJ databases">
        <authorList>
            <person name="Gaisin V.A."/>
            <person name="Rysina M.S."/>
            <person name="Grouzdev D.S."/>
        </authorList>
    </citation>
    <scope>NUCLEOTIDE SEQUENCE [LARGE SCALE GENOMIC DNA]</scope>
    <source>
        <strain evidence="11">V1</strain>
    </source>
</reference>
<evidence type="ECO:0000259" key="9">
    <source>
        <dbReference type="Pfam" id="PF11761"/>
    </source>
</evidence>
<comment type="caution">
    <text evidence="10">The sequence shown here is derived from an EMBL/GenBank/DDBJ whole genome shotgun (WGS) entry which is preliminary data.</text>
</comment>
<comment type="similarity">
    <text evidence="2">Belongs to the precorrin methyltransferase family.</text>
</comment>
<dbReference type="EMBL" id="PDNZ01000001">
    <property type="protein sequence ID" value="PWW83410.1"/>
    <property type="molecule type" value="Genomic_DNA"/>
</dbReference>
<evidence type="ECO:0000259" key="7">
    <source>
        <dbReference type="Pfam" id="PF01890"/>
    </source>
</evidence>
<dbReference type="GO" id="GO:0032259">
    <property type="term" value="P:methylation"/>
    <property type="evidence" value="ECO:0007669"/>
    <property type="project" value="UniProtKB-KW"/>
</dbReference>
<dbReference type="PANTHER" id="PTHR37477:SF1">
    <property type="entry name" value="COBALT-PRECORRIN-5A HYDROLASE"/>
    <property type="match status" value="1"/>
</dbReference>
<dbReference type="InterPro" id="IPR003043">
    <property type="entry name" value="Uropor_MeTrfase_CS"/>
</dbReference>
<evidence type="ECO:0000256" key="1">
    <source>
        <dbReference type="ARBA" id="ARBA00004953"/>
    </source>
</evidence>
<protein>
    <submittedName>
        <fullName evidence="10">Precorrin-4 C(11)-methyltransferase</fullName>
    </submittedName>
</protein>
<evidence type="ECO:0000259" key="8">
    <source>
        <dbReference type="Pfam" id="PF11760"/>
    </source>
</evidence>
<dbReference type="PANTHER" id="PTHR37477">
    <property type="entry name" value="COBALT-PRECORRIN-5A HYDROLASE"/>
    <property type="match status" value="1"/>
</dbReference>
<dbReference type="SUPFAM" id="SSF53790">
    <property type="entry name" value="Tetrapyrrole methylase"/>
    <property type="match status" value="1"/>
</dbReference>
<dbReference type="Pfam" id="PF11760">
    <property type="entry name" value="CbiG_N"/>
    <property type="match status" value="1"/>
</dbReference>
<dbReference type="Gene3D" id="3.30.420.180">
    <property type="entry name" value="CobE/GbiG C-terminal domain"/>
    <property type="match status" value="1"/>
</dbReference>
<dbReference type="InterPro" id="IPR000878">
    <property type="entry name" value="4pyrrol_Mease"/>
</dbReference>
<dbReference type="SUPFAM" id="SSF159664">
    <property type="entry name" value="CobE/GbiG C-terminal domain-like"/>
    <property type="match status" value="1"/>
</dbReference>
<dbReference type="Gene3D" id="3.40.1010.10">
    <property type="entry name" value="Cobalt-precorrin-4 Transmethylase, Domain 1"/>
    <property type="match status" value="1"/>
</dbReference>
<dbReference type="OrthoDB" id="9815856at2"/>
<evidence type="ECO:0000256" key="5">
    <source>
        <dbReference type="ARBA" id="ARBA00022691"/>
    </source>
</evidence>
<keyword evidence="11" id="KW-1185">Reference proteome</keyword>
<dbReference type="GO" id="GO:0009236">
    <property type="term" value="P:cobalamin biosynthetic process"/>
    <property type="evidence" value="ECO:0007669"/>
    <property type="project" value="UniProtKB-UniPathway"/>
</dbReference>
<organism evidence="10 11">
    <name type="scientific">Prosthecochloris marina</name>
    <dbReference type="NCBI Taxonomy" id="2017681"/>
    <lineage>
        <taxon>Bacteria</taxon>
        <taxon>Pseudomonadati</taxon>
        <taxon>Chlorobiota</taxon>
        <taxon>Chlorobiia</taxon>
        <taxon>Chlorobiales</taxon>
        <taxon>Chlorobiaceae</taxon>
        <taxon>Prosthecochloris</taxon>
    </lineage>
</organism>
<keyword evidence="3 10" id="KW-0489">Methyltransferase</keyword>
<keyword evidence="5" id="KW-0949">S-adenosyl-L-methionine</keyword>
<accession>A0A317TA81</accession>
<dbReference type="PROSITE" id="PS00839">
    <property type="entry name" value="SUMT_1"/>
    <property type="match status" value="1"/>
</dbReference>
<dbReference type="Gene3D" id="3.40.50.11220">
    <property type="match status" value="1"/>
</dbReference>
<evidence type="ECO:0000313" key="11">
    <source>
        <dbReference type="Proteomes" id="UP000246278"/>
    </source>
</evidence>
<name>A0A317TA81_9CHLB</name>
<feature type="domain" description="Cobalamin biosynthesis central region" evidence="9">
    <location>
        <begin position="138"/>
        <end position="233"/>
    </location>
</feature>
<dbReference type="Pfam" id="PF01890">
    <property type="entry name" value="CbiG_C"/>
    <property type="match status" value="1"/>
</dbReference>
<dbReference type="SUPFAM" id="SSF159672">
    <property type="entry name" value="CbiG N-terminal domain-like"/>
    <property type="match status" value="1"/>
</dbReference>
<dbReference type="GO" id="GO:0046026">
    <property type="term" value="F:precorrin-4 C11-methyltransferase activity"/>
    <property type="evidence" value="ECO:0007669"/>
    <property type="project" value="InterPro"/>
</dbReference>
<dbReference type="NCBIfam" id="TIGR01465">
    <property type="entry name" value="cobM_cbiF"/>
    <property type="match status" value="1"/>
</dbReference>
<dbReference type="Gene3D" id="3.30.950.10">
    <property type="entry name" value="Methyltransferase, Cobalt-precorrin-4 Transmethylase, Domain 2"/>
    <property type="match status" value="1"/>
</dbReference>
<feature type="domain" description="CobE/GbiG C-terminal" evidence="7">
    <location>
        <begin position="236"/>
        <end position="363"/>
    </location>
</feature>
<feature type="domain" description="Tetrapyrrole methylase" evidence="6">
    <location>
        <begin position="375"/>
        <end position="579"/>
    </location>
</feature>
<dbReference type="InterPro" id="IPR021744">
    <property type="entry name" value="CbiG_N"/>
</dbReference>
<proteinExistence type="inferred from homology"/>
<dbReference type="AlphaFoldDB" id="A0A317TA81"/>
<evidence type="ECO:0000256" key="2">
    <source>
        <dbReference type="ARBA" id="ARBA00005879"/>
    </source>
</evidence>
<dbReference type="InterPro" id="IPR002750">
    <property type="entry name" value="CobE/GbiG_C"/>
</dbReference>
<comment type="pathway">
    <text evidence="1">Cofactor biosynthesis; adenosylcobalamin biosynthesis.</text>
</comment>
<dbReference type="InterPro" id="IPR035996">
    <property type="entry name" value="4pyrrol_Methylase_sf"/>
</dbReference>
<dbReference type="CDD" id="cd11641">
    <property type="entry name" value="Precorrin-4_C11-MT"/>
    <property type="match status" value="1"/>
</dbReference>
<dbReference type="InterPro" id="IPR021745">
    <property type="entry name" value="CbiG_mid"/>
</dbReference>
<evidence type="ECO:0000256" key="4">
    <source>
        <dbReference type="ARBA" id="ARBA00022679"/>
    </source>
</evidence>
<dbReference type="InterPro" id="IPR006362">
    <property type="entry name" value="Cbl_synth_CobM/CibF"/>
</dbReference>